<evidence type="ECO:0000313" key="1">
    <source>
        <dbReference type="EnsemblPlants" id="MELO3C031927.2.1"/>
    </source>
</evidence>
<protein>
    <submittedName>
        <fullName evidence="1">Uncharacterized protein</fullName>
    </submittedName>
</protein>
<dbReference type="AlphaFoldDB" id="A0A9I9ECN3"/>
<sequence length="87" mass="10118">MTGIFSVASISFSLFKAWREMFKCTESQTIFLRIFQTNHRTTKKPLLTSHGYLTFTRRLNQKLAKALCPTTKCVLLHQPIKEIESRP</sequence>
<dbReference type="EnsemblPlants" id="MELO3C031927.2.1">
    <property type="protein sequence ID" value="MELO3C031927.2.1"/>
    <property type="gene ID" value="MELO3C031927.2"/>
</dbReference>
<proteinExistence type="predicted"/>
<organism evidence="1">
    <name type="scientific">Cucumis melo</name>
    <name type="common">Muskmelon</name>
    <dbReference type="NCBI Taxonomy" id="3656"/>
    <lineage>
        <taxon>Eukaryota</taxon>
        <taxon>Viridiplantae</taxon>
        <taxon>Streptophyta</taxon>
        <taxon>Embryophyta</taxon>
        <taxon>Tracheophyta</taxon>
        <taxon>Spermatophyta</taxon>
        <taxon>Magnoliopsida</taxon>
        <taxon>eudicotyledons</taxon>
        <taxon>Gunneridae</taxon>
        <taxon>Pentapetalae</taxon>
        <taxon>rosids</taxon>
        <taxon>fabids</taxon>
        <taxon>Cucurbitales</taxon>
        <taxon>Cucurbitaceae</taxon>
        <taxon>Benincaseae</taxon>
        <taxon>Cucumis</taxon>
    </lineage>
</organism>
<accession>A0A9I9ECN3</accession>
<name>A0A9I9ECN3_CUCME</name>
<reference evidence="1" key="1">
    <citation type="submission" date="2023-03" db="UniProtKB">
        <authorList>
            <consortium name="EnsemblPlants"/>
        </authorList>
    </citation>
    <scope>IDENTIFICATION</scope>
</reference>
<dbReference type="Gramene" id="MELO3C031927.2.1">
    <property type="protein sequence ID" value="MELO3C031927.2.1"/>
    <property type="gene ID" value="MELO3C031927.2"/>
</dbReference>